<keyword evidence="3" id="KW-1133">Transmembrane helix</keyword>
<organism evidence="5 6">
    <name type="scientific">Iris pallida</name>
    <name type="common">Sweet iris</name>
    <dbReference type="NCBI Taxonomy" id="29817"/>
    <lineage>
        <taxon>Eukaryota</taxon>
        <taxon>Viridiplantae</taxon>
        <taxon>Streptophyta</taxon>
        <taxon>Embryophyta</taxon>
        <taxon>Tracheophyta</taxon>
        <taxon>Spermatophyta</taxon>
        <taxon>Magnoliopsida</taxon>
        <taxon>Liliopsida</taxon>
        <taxon>Asparagales</taxon>
        <taxon>Iridaceae</taxon>
        <taxon>Iridoideae</taxon>
        <taxon>Irideae</taxon>
        <taxon>Iris</taxon>
    </lineage>
</organism>
<feature type="domain" description="DYW" evidence="4">
    <location>
        <begin position="290"/>
        <end position="382"/>
    </location>
</feature>
<reference evidence="5" key="1">
    <citation type="journal article" date="2023" name="GigaByte">
        <title>Genome assembly of the bearded iris, Iris pallida Lam.</title>
        <authorList>
            <person name="Bruccoleri R.E."/>
            <person name="Oakeley E.J."/>
            <person name="Faust A.M.E."/>
            <person name="Altorfer M."/>
            <person name="Dessus-Babus S."/>
            <person name="Burckhardt D."/>
            <person name="Oertli M."/>
            <person name="Naumann U."/>
            <person name="Petersen F."/>
            <person name="Wong J."/>
        </authorList>
    </citation>
    <scope>NUCLEOTIDE SEQUENCE</scope>
    <source>
        <strain evidence="5">GSM-AAB239-AS_SAM_17_03QT</strain>
    </source>
</reference>
<keyword evidence="1" id="KW-0677">Repeat</keyword>
<dbReference type="Pfam" id="PF14432">
    <property type="entry name" value="DYW_deaminase"/>
    <property type="match status" value="1"/>
</dbReference>
<evidence type="ECO:0000256" key="3">
    <source>
        <dbReference type="SAM" id="Phobius"/>
    </source>
</evidence>
<name>A0AAX6H0E5_IRIPA</name>
<evidence type="ECO:0000256" key="1">
    <source>
        <dbReference type="ARBA" id="ARBA00022737"/>
    </source>
</evidence>
<dbReference type="Gene3D" id="1.25.40.10">
    <property type="entry name" value="Tetratricopeptide repeat domain"/>
    <property type="match status" value="2"/>
</dbReference>
<feature type="repeat" description="PPR" evidence="2">
    <location>
        <begin position="146"/>
        <end position="176"/>
    </location>
</feature>
<evidence type="ECO:0000256" key="2">
    <source>
        <dbReference type="PROSITE-ProRule" id="PRU00708"/>
    </source>
</evidence>
<comment type="caution">
    <text evidence="5">The sequence shown here is derived from an EMBL/GenBank/DDBJ whole genome shotgun (WGS) entry which is preliminary data.</text>
</comment>
<dbReference type="GO" id="GO:0008270">
    <property type="term" value="F:zinc ion binding"/>
    <property type="evidence" value="ECO:0007669"/>
    <property type="project" value="InterPro"/>
</dbReference>
<dbReference type="EMBL" id="JANAVB010014398">
    <property type="protein sequence ID" value="KAJ6834489.1"/>
    <property type="molecule type" value="Genomic_DNA"/>
</dbReference>
<dbReference type="InterPro" id="IPR046848">
    <property type="entry name" value="E_motif"/>
</dbReference>
<dbReference type="AlphaFoldDB" id="A0AAX6H0E5"/>
<dbReference type="InterPro" id="IPR002885">
    <property type="entry name" value="PPR_rpt"/>
</dbReference>
<keyword evidence="6" id="KW-1185">Reference proteome</keyword>
<dbReference type="GO" id="GO:0009451">
    <property type="term" value="P:RNA modification"/>
    <property type="evidence" value="ECO:0007669"/>
    <property type="project" value="InterPro"/>
</dbReference>
<feature type="repeat" description="PPR" evidence="2">
    <location>
        <begin position="75"/>
        <end position="109"/>
    </location>
</feature>
<dbReference type="NCBIfam" id="TIGR00756">
    <property type="entry name" value="PPR"/>
    <property type="match status" value="3"/>
</dbReference>
<keyword evidence="3" id="KW-0812">Transmembrane</keyword>
<dbReference type="FunFam" id="1.25.40.10:FF:000366">
    <property type="entry name" value="Pentatricopeptide (PPR) repeat-containing protein"/>
    <property type="match status" value="1"/>
</dbReference>
<reference evidence="5" key="2">
    <citation type="submission" date="2023-04" db="EMBL/GenBank/DDBJ databases">
        <authorList>
            <person name="Bruccoleri R.E."/>
            <person name="Oakeley E.J."/>
            <person name="Faust A.-M."/>
            <person name="Dessus-Babus S."/>
            <person name="Altorfer M."/>
            <person name="Burckhardt D."/>
            <person name="Oertli M."/>
            <person name="Naumann U."/>
            <person name="Petersen F."/>
            <person name="Wong J."/>
        </authorList>
    </citation>
    <scope>NUCLEOTIDE SEQUENCE</scope>
    <source>
        <strain evidence="5">GSM-AAB239-AS_SAM_17_03QT</strain>
        <tissue evidence="5">Leaf</tissue>
    </source>
</reference>
<evidence type="ECO:0000313" key="6">
    <source>
        <dbReference type="Proteomes" id="UP001140949"/>
    </source>
</evidence>
<dbReference type="FunFam" id="1.25.40.10:FF:000031">
    <property type="entry name" value="Pentatricopeptide repeat-containing protein mitochondrial"/>
    <property type="match status" value="1"/>
</dbReference>
<evidence type="ECO:0000259" key="4">
    <source>
        <dbReference type="Pfam" id="PF14432"/>
    </source>
</evidence>
<dbReference type="Pfam" id="PF20430">
    <property type="entry name" value="Eplus_motif"/>
    <property type="match status" value="1"/>
</dbReference>
<keyword evidence="3" id="KW-0472">Membrane</keyword>
<dbReference type="InterPro" id="IPR046960">
    <property type="entry name" value="PPR_At4g14850-like_plant"/>
</dbReference>
<dbReference type="Pfam" id="PF01535">
    <property type="entry name" value="PPR"/>
    <property type="match status" value="3"/>
</dbReference>
<dbReference type="InterPro" id="IPR032867">
    <property type="entry name" value="DYW_dom"/>
</dbReference>
<feature type="transmembrane region" description="Helical" evidence="3">
    <location>
        <begin position="6"/>
        <end position="26"/>
    </location>
</feature>
<dbReference type="GO" id="GO:0003723">
    <property type="term" value="F:RNA binding"/>
    <property type="evidence" value="ECO:0007669"/>
    <property type="project" value="InterPro"/>
</dbReference>
<dbReference type="Pfam" id="PF12854">
    <property type="entry name" value="PPR_1"/>
    <property type="match status" value="1"/>
</dbReference>
<gene>
    <name evidence="5" type="ORF">M6B38_334530</name>
</gene>
<dbReference type="PANTHER" id="PTHR47926">
    <property type="entry name" value="PENTATRICOPEPTIDE REPEAT-CONTAINING PROTEIN"/>
    <property type="match status" value="1"/>
</dbReference>
<protein>
    <submittedName>
        <fullName evidence="5">Pentatricopeptide repeat-containing protein-like, chloroplastic</fullName>
    </submittedName>
</protein>
<evidence type="ECO:0000313" key="5">
    <source>
        <dbReference type="EMBL" id="KAJ6834489.1"/>
    </source>
</evidence>
<dbReference type="InterPro" id="IPR046849">
    <property type="entry name" value="E2_motif"/>
</dbReference>
<dbReference type="PROSITE" id="PS51375">
    <property type="entry name" value="PPR"/>
    <property type="match status" value="3"/>
</dbReference>
<sequence>MSSEGVVPNTVTMVGVLSAVSGLALLEKGRSIHKYMKNNGFIFDGVLGTGLIEMYSKCGSIGSAISVFKGIKRKKLGHWTAMIVGLGMHGMSNRALKLFKQMRETGVEPHAIAFVGLLNACSHAGMVEEGRKYFDLMIKEHGIKPTVEHYGCLVDLLCRVGQLEEARDVINRMPMRPNKIVWMSLLSGCRKYGNAEIGEFAAKNVIKLDPEATGCYVLLSNIYAAAGLWDNVSKLRSMMNERGVRKEPGHSLVEHKGVVHMFVVGDRSHAQTEEIYSKLDEMGQRLKQEGHVPDTSQVLLCVEEREKEAELSHHSERLAIAFNLINGKKGTPIRIVKNLRVCNDCHNVTKLLSSIYEREIIVRDNSRFHHFKDGHCSCMDYW</sequence>
<dbReference type="Pfam" id="PF20431">
    <property type="entry name" value="E_motif"/>
    <property type="match status" value="1"/>
</dbReference>
<accession>A0AAX6H0E5</accession>
<feature type="repeat" description="PPR" evidence="2">
    <location>
        <begin position="110"/>
        <end position="145"/>
    </location>
</feature>
<proteinExistence type="predicted"/>
<dbReference type="Proteomes" id="UP001140949">
    <property type="component" value="Unassembled WGS sequence"/>
</dbReference>
<dbReference type="InterPro" id="IPR011990">
    <property type="entry name" value="TPR-like_helical_dom_sf"/>
</dbReference>
<dbReference type="PANTHER" id="PTHR47926:SF436">
    <property type="entry name" value="PENTATRICOPEPTIDE REPEAT-CONTAINING PROTEIN ELI1, CHLOROPLASTIC-LIKE ISOFORM X2"/>
    <property type="match status" value="1"/>
</dbReference>